<comment type="caution">
    <text evidence="4">The sequence shown here is derived from an EMBL/GenBank/DDBJ whole genome shotgun (WGS) entry which is preliminary data.</text>
</comment>
<evidence type="ECO:0000256" key="1">
    <source>
        <dbReference type="ARBA" id="ARBA00022670"/>
    </source>
</evidence>
<evidence type="ECO:0008006" key="6">
    <source>
        <dbReference type="Google" id="ProtNLM"/>
    </source>
</evidence>
<protein>
    <recommendedName>
        <fullName evidence="6">Sortase</fullName>
    </recommendedName>
</protein>
<keyword evidence="1" id="KW-0645">Protease</keyword>
<dbReference type="Gene3D" id="2.40.260.10">
    <property type="entry name" value="Sortase"/>
    <property type="match status" value="1"/>
</dbReference>
<dbReference type="InterPro" id="IPR005754">
    <property type="entry name" value="Sortase"/>
</dbReference>
<dbReference type="Proteomes" id="UP001055149">
    <property type="component" value="Unassembled WGS sequence"/>
</dbReference>
<evidence type="ECO:0000256" key="2">
    <source>
        <dbReference type="ARBA" id="ARBA00022801"/>
    </source>
</evidence>
<dbReference type="CDD" id="cd06165">
    <property type="entry name" value="Sortase_A"/>
    <property type="match status" value="1"/>
</dbReference>
<dbReference type="RefSeq" id="WP_244054804.1">
    <property type="nucleotide sequence ID" value="NZ_BQXH01000005.1"/>
</dbReference>
<keyword evidence="5" id="KW-1185">Reference proteome</keyword>
<reference evidence="4" key="1">
    <citation type="journal article" date="2022" name="Int. J. Syst. Evol. Microbiol.">
        <title>A novel species of lactic acid bacteria, Ligilactobacillus pabuli sp. nov., isolated from alfalfa silage.</title>
        <authorList>
            <person name="Tohno M."/>
            <person name="Tanizawa Y."/>
            <person name="Sawada H."/>
            <person name="Sakamoto M."/>
            <person name="Ohkuma M."/>
            <person name="Kobayashi H."/>
        </authorList>
    </citation>
    <scope>NUCLEOTIDE SEQUENCE</scope>
    <source>
        <strain evidence="4">AF129</strain>
    </source>
</reference>
<evidence type="ECO:0000313" key="4">
    <source>
        <dbReference type="EMBL" id="GKS81032.1"/>
    </source>
</evidence>
<name>A0ABQ5JIE1_9LACO</name>
<evidence type="ECO:0000313" key="5">
    <source>
        <dbReference type="Proteomes" id="UP001055149"/>
    </source>
</evidence>
<gene>
    <name evidence="4" type="ORF">LPAF129_07170</name>
</gene>
<accession>A0ABQ5JIE1</accession>
<proteinExistence type="predicted"/>
<dbReference type="SUPFAM" id="SSF63817">
    <property type="entry name" value="Sortase"/>
    <property type="match status" value="1"/>
</dbReference>
<dbReference type="Pfam" id="PF04203">
    <property type="entry name" value="Sortase"/>
    <property type="match status" value="1"/>
</dbReference>
<keyword evidence="3" id="KW-0788">Thiol protease</keyword>
<sequence>MQKKRTWKNKLLLLVCLLIALLAVGDLAYQQNWLNFQGTVLRYHQKVAYERAKRTAKMSLAKRQQVREQLMRQTQKSQGLTKQGFVSVPKVGILQPVFNDAYSKKGLAAGANYANRSQADPAGKRVPRMGQSNYGLASHNFYDGKTGFSPLQQNLKQDDPYIVDGKRQTNHWLDGDKIYLADQEGIYAYRITGQTVVQATDIGVLNPTANPQVTIITCLYPSTQYRIITRGKLVQHYQWEKAPAHVVSYFDLTKQKTNARVNWYNPGTEEGANGDAGGTK</sequence>
<organism evidence="4 5">
    <name type="scientific">Ligilactobacillus pabuli</name>
    <dbReference type="NCBI Taxonomy" id="2886039"/>
    <lineage>
        <taxon>Bacteria</taxon>
        <taxon>Bacillati</taxon>
        <taxon>Bacillota</taxon>
        <taxon>Bacilli</taxon>
        <taxon>Lactobacillales</taxon>
        <taxon>Lactobacillaceae</taxon>
        <taxon>Ligilactobacillus</taxon>
    </lineage>
</organism>
<keyword evidence="2" id="KW-0378">Hydrolase</keyword>
<dbReference type="InterPro" id="IPR023365">
    <property type="entry name" value="Sortase_dom-sf"/>
</dbReference>
<evidence type="ECO:0000256" key="3">
    <source>
        <dbReference type="ARBA" id="ARBA00022807"/>
    </source>
</evidence>
<dbReference type="InterPro" id="IPR042007">
    <property type="entry name" value="Sortase_A"/>
</dbReference>
<dbReference type="EMBL" id="BQXH01000005">
    <property type="protein sequence ID" value="GKS81032.1"/>
    <property type="molecule type" value="Genomic_DNA"/>
</dbReference>